<evidence type="ECO:0000259" key="1">
    <source>
        <dbReference type="Pfam" id="PF00149"/>
    </source>
</evidence>
<organism evidence="2">
    <name type="scientific">marine sediment metagenome</name>
    <dbReference type="NCBI Taxonomy" id="412755"/>
    <lineage>
        <taxon>unclassified sequences</taxon>
        <taxon>metagenomes</taxon>
        <taxon>ecological metagenomes</taxon>
    </lineage>
</organism>
<comment type="caution">
    <text evidence="2">The sequence shown here is derived from an EMBL/GenBank/DDBJ whole genome shotgun (WGS) entry which is preliminary data.</text>
</comment>
<dbReference type="EMBL" id="LAZR01035637">
    <property type="protein sequence ID" value="KKL26984.1"/>
    <property type="molecule type" value="Genomic_DNA"/>
</dbReference>
<dbReference type="Pfam" id="PF00149">
    <property type="entry name" value="Metallophos"/>
    <property type="match status" value="1"/>
</dbReference>
<name>A0A0F9BYM0_9ZZZZ</name>
<dbReference type="GO" id="GO:0016787">
    <property type="term" value="F:hydrolase activity"/>
    <property type="evidence" value="ECO:0007669"/>
    <property type="project" value="InterPro"/>
</dbReference>
<evidence type="ECO:0000313" key="2">
    <source>
        <dbReference type="EMBL" id="KKL26984.1"/>
    </source>
</evidence>
<dbReference type="AlphaFoldDB" id="A0A0F9BYM0"/>
<gene>
    <name evidence="2" type="ORF">LCGC14_2389760</name>
</gene>
<dbReference type="Gene3D" id="3.60.21.10">
    <property type="match status" value="1"/>
</dbReference>
<dbReference type="PANTHER" id="PTHR30337">
    <property type="entry name" value="COMPONENT OF ATP-DEPENDENT DSDNA EXONUCLEASE"/>
    <property type="match status" value="1"/>
</dbReference>
<feature type="non-terminal residue" evidence="2">
    <location>
        <position position="346"/>
    </location>
</feature>
<dbReference type="InterPro" id="IPR029052">
    <property type="entry name" value="Metallo-depent_PP-like"/>
</dbReference>
<dbReference type="InterPro" id="IPR050535">
    <property type="entry name" value="DNA_Repair-Maintenance_Comp"/>
</dbReference>
<reference evidence="2" key="1">
    <citation type="journal article" date="2015" name="Nature">
        <title>Complex archaea that bridge the gap between prokaryotes and eukaryotes.</title>
        <authorList>
            <person name="Spang A."/>
            <person name="Saw J.H."/>
            <person name="Jorgensen S.L."/>
            <person name="Zaremba-Niedzwiedzka K."/>
            <person name="Martijn J."/>
            <person name="Lind A.E."/>
            <person name="van Eijk R."/>
            <person name="Schleper C."/>
            <person name="Guy L."/>
            <person name="Ettema T.J."/>
        </authorList>
    </citation>
    <scope>NUCLEOTIDE SEQUENCE</scope>
</reference>
<dbReference type="PANTHER" id="PTHR30337:SF0">
    <property type="entry name" value="NUCLEASE SBCCD SUBUNIT D"/>
    <property type="match status" value="1"/>
</dbReference>
<dbReference type="SUPFAM" id="SSF56300">
    <property type="entry name" value="Metallo-dependent phosphatases"/>
    <property type="match status" value="1"/>
</dbReference>
<dbReference type="InterPro" id="IPR004843">
    <property type="entry name" value="Calcineurin-like_PHP"/>
</dbReference>
<sequence>MNILIFSDLHVHAHEDFSYLLDNGLNSRLSDCLDVITKVRYYAEKYNCGAVIHVGDLFHTPRAVPTLVFQETYKKFEILTKKENMSLILLAGNHDKPLLSRDSKPASSVYAFNKLPRTHVVAAGPKSIGIEFNDGSKPLIVHAVPFYEDGKLVKKYIKGFNIDHRLSSLLIFHQGVSEATVGPNEIRLDCAMGVKDLRTKDFDYIFAGHYHHPQRLSDNMMMVGSPIQHNMLDRDSKRGIIIYDTEKKSVKRIWLKGTNFHLFEVNGHSDVDRLKQFLPEFEDDYVRILIKTKIVLLSVLEGIMKRSKARRYEIRLAITSETKTRNEELTSSVIGKQGTVSDTMDT</sequence>
<feature type="domain" description="Calcineurin-like phosphoesterase" evidence="1">
    <location>
        <begin position="1"/>
        <end position="213"/>
    </location>
</feature>
<accession>A0A0F9BYM0</accession>
<protein>
    <recommendedName>
        <fullName evidence="1">Calcineurin-like phosphoesterase domain-containing protein</fullName>
    </recommendedName>
</protein>
<proteinExistence type="predicted"/>